<accession>A0A0F9US39</accession>
<name>A0A0F9US39_9ZZZZ</name>
<evidence type="ECO:0000259" key="1">
    <source>
        <dbReference type="Pfam" id="PF13392"/>
    </source>
</evidence>
<dbReference type="InterPro" id="IPR044925">
    <property type="entry name" value="His-Me_finger_sf"/>
</dbReference>
<dbReference type="SUPFAM" id="SSF54060">
    <property type="entry name" value="His-Me finger endonucleases"/>
    <property type="match status" value="1"/>
</dbReference>
<dbReference type="Pfam" id="PF13392">
    <property type="entry name" value="HNH_3"/>
    <property type="match status" value="1"/>
</dbReference>
<protein>
    <recommendedName>
        <fullName evidence="1">HNH nuclease domain-containing protein</fullName>
    </recommendedName>
</protein>
<dbReference type="AlphaFoldDB" id="A0A0F9US39"/>
<dbReference type="InterPro" id="IPR003615">
    <property type="entry name" value="HNH_nuc"/>
</dbReference>
<organism evidence="2">
    <name type="scientific">marine sediment metagenome</name>
    <dbReference type="NCBI Taxonomy" id="412755"/>
    <lineage>
        <taxon>unclassified sequences</taxon>
        <taxon>metagenomes</taxon>
        <taxon>ecological metagenomes</taxon>
    </lineage>
</organism>
<dbReference type="Gene3D" id="3.90.75.20">
    <property type="match status" value="1"/>
</dbReference>
<feature type="domain" description="HNH nuclease" evidence="1">
    <location>
        <begin position="112"/>
        <end position="153"/>
    </location>
</feature>
<comment type="caution">
    <text evidence="2">The sequence shown here is derived from an EMBL/GenBank/DDBJ whole genome shotgun (WGS) entry which is preliminary data.</text>
</comment>
<sequence length="193" mass="22305">MTDELRCKKQVDGLDVFLDGYRYCVMQPCLDCGQVRKVRIRNGKSESKRCRGCSAKVRWSELLGDKNPFWKGGRTRHTQGYILVSVPNDSFFASMVFRRGAKGRERLYILEHRLVMAKHLGRCLQSWEIIHHKNGIKDDNGIANLQLVSDDRHKQITLLENRIKRLEGKVILLEAENVLLGVAHEARDTRVDF</sequence>
<dbReference type="EMBL" id="LAZR01000843">
    <property type="protein sequence ID" value="KKN56453.1"/>
    <property type="molecule type" value="Genomic_DNA"/>
</dbReference>
<reference evidence="2" key="1">
    <citation type="journal article" date="2015" name="Nature">
        <title>Complex archaea that bridge the gap between prokaryotes and eukaryotes.</title>
        <authorList>
            <person name="Spang A."/>
            <person name="Saw J.H."/>
            <person name="Jorgensen S.L."/>
            <person name="Zaremba-Niedzwiedzka K."/>
            <person name="Martijn J."/>
            <person name="Lind A.E."/>
            <person name="van Eijk R."/>
            <person name="Schleper C."/>
            <person name="Guy L."/>
            <person name="Ettema T.J."/>
        </authorList>
    </citation>
    <scope>NUCLEOTIDE SEQUENCE</scope>
</reference>
<proteinExistence type="predicted"/>
<evidence type="ECO:0000313" key="2">
    <source>
        <dbReference type="EMBL" id="KKN56453.1"/>
    </source>
</evidence>
<gene>
    <name evidence="2" type="ORF">LCGC14_0572260</name>
</gene>